<organism evidence="1 2">
    <name type="scientific">Heliobacterium modesticaldum (strain ATCC 51547 / Ice1)</name>
    <dbReference type="NCBI Taxonomy" id="498761"/>
    <lineage>
        <taxon>Bacteria</taxon>
        <taxon>Bacillati</taxon>
        <taxon>Bacillota</taxon>
        <taxon>Clostridia</taxon>
        <taxon>Eubacteriales</taxon>
        <taxon>Heliobacteriaceae</taxon>
        <taxon>Heliomicrobium</taxon>
    </lineage>
</organism>
<evidence type="ECO:0000313" key="2">
    <source>
        <dbReference type="Proteomes" id="UP000008550"/>
    </source>
</evidence>
<dbReference type="HOGENOM" id="CLU_3271013_0_0_9"/>
<name>B0TCM4_HELMI</name>
<dbReference type="Proteomes" id="UP000008550">
    <property type="component" value="Chromosome"/>
</dbReference>
<reference evidence="1 2" key="1">
    <citation type="journal article" date="2008" name="J. Bacteriol.">
        <title>The genome of Heliobacterium modesticaldum, a phototrophic representative of the Firmicutes containing the simplest photosynthetic apparatus.</title>
        <authorList>
            <person name="Sattley W.M."/>
            <person name="Madigan M.T."/>
            <person name="Swingley W.D."/>
            <person name="Cheung P.C."/>
            <person name="Clocksin K.M."/>
            <person name="Conrad A.L."/>
            <person name="Dejesa L.C."/>
            <person name="Honchak B.M."/>
            <person name="Jung D.O."/>
            <person name="Karbach L.E."/>
            <person name="Kurdoglu A."/>
            <person name="Lahiri S."/>
            <person name="Mastrian S.D."/>
            <person name="Page L.E."/>
            <person name="Taylor H.L."/>
            <person name="Wang Z.T."/>
            <person name="Raymond J."/>
            <person name="Chen M."/>
            <person name="Blankenship R.E."/>
            <person name="Touchman J.W."/>
        </authorList>
    </citation>
    <scope>NUCLEOTIDE SEQUENCE [LARGE SCALE GENOMIC DNA]</scope>
    <source>
        <strain evidence="2">ATCC 51547 / Ice1</strain>
    </source>
</reference>
<proteinExistence type="predicted"/>
<protein>
    <submittedName>
        <fullName evidence="1">Uncharacterized protein</fullName>
    </submittedName>
</protein>
<dbReference type="KEGG" id="hmo:HM1_1477"/>
<accession>B0TCM4</accession>
<dbReference type="EMBL" id="CP000930">
    <property type="protein sequence ID" value="ABZ84050.1"/>
    <property type="molecule type" value="Genomic_DNA"/>
</dbReference>
<evidence type="ECO:0000313" key="1">
    <source>
        <dbReference type="EMBL" id="ABZ84050.1"/>
    </source>
</evidence>
<sequence length="41" mass="5171">MKKPHTNLLLFPFKWYIFRIAFIYADRIKDGNWIVCKYYEK</sequence>
<dbReference type="AlphaFoldDB" id="B0TCM4"/>
<gene>
    <name evidence="1" type="ORF">HM1_1477</name>
</gene>
<dbReference type="STRING" id="498761.HM1_1477"/>
<keyword evidence="2" id="KW-1185">Reference proteome</keyword>